<feature type="transmembrane region" description="Helical" evidence="6">
    <location>
        <begin position="7"/>
        <end position="30"/>
    </location>
</feature>
<dbReference type="Pfam" id="PF01412">
    <property type="entry name" value="ArfGap"/>
    <property type="match status" value="1"/>
</dbReference>
<evidence type="ECO:0000256" key="1">
    <source>
        <dbReference type="ARBA" id="ARBA00022723"/>
    </source>
</evidence>
<keyword evidence="6" id="KW-1133">Transmembrane helix</keyword>
<evidence type="ECO:0000313" key="9">
    <source>
        <dbReference type="EMBL" id="OHT05524.1"/>
    </source>
</evidence>
<organism evidence="9 10">
    <name type="scientific">Tritrichomonas foetus</name>
    <dbReference type="NCBI Taxonomy" id="1144522"/>
    <lineage>
        <taxon>Eukaryota</taxon>
        <taxon>Metamonada</taxon>
        <taxon>Parabasalia</taxon>
        <taxon>Tritrichomonadida</taxon>
        <taxon>Tritrichomonadidae</taxon>
        <taxon>Tritrichomonas</taxon>
    </lineage>
</organism>
<dbReference type="GO" id="GO:0008270">
    <property type="term" value="F:zinc ion binding"/>
    <property type="evidence" value="ECO:0007669"/>
    <property type="project" value="UniProtKB-KW"/>
</dbReference>
<dbReference type="SUPFAM" id="SSF57863">
    <property type="entry name" value="ArfGap/RecO-like zinc finger"/>
    <property type="match status" value="1"/>
</dbReference>
<gene>
    <name evidence="9" type="ORF">TRFO_26732</name>
</gene>
<evidence type="ECO:0000313" key="10">
    <source>
        <dbReference type="Proteomes" id="UP000179807"/>
    </source>
</evidence>
<dbReference type="InterPro" id="IPR002110">
    <property type="entry name" value="Ankyrin_rpt"/>
</dbReference>
<dbReference type="RefSeq" id="XP_068358660.1">
    <property type="nucleotide sequence ID" value="XM_068505124.1"/>
</dbReference>
<dbReference type="PANTHER" id="PTHR23180">
    <property type="entry name" value="CENTAURIN/ARF"/>
    <property type="match status" value="1"/>
</dbReference>
<comment type="caution">
    <text evidence="9">The sequence shown here is derived from an EMBL/GenBank/DDBJ whole genome shotgun (WGS) entry which is preliminary data.</text>
</comment>
<feature type="domain" description="Arf-GAP" evidence="8">
    <location>
        <begin position="206"/>
        <end position="324"/>
    </location>
</feature>
<dbReference type="InterPro" id="IPR011993">
    <property type="entry name" value="PH-like_dom_sf"/>
</dbReference>
<reference evidence="9" key="1">
    <citation type="submission" date="2016-10" db="EMBL/GenBank/DDBJ databases">
        <authorList>
            <person name="Benchimol M."/>
            <person name="Almeida L.G."/>
            <person name="Vasconcelos A.T."/>
            <person name="Perreira-Neves A."/>
            <person name="Rosa I.A."/>
            <person name="Tasca T."/>
            <person name="Bogo M.R."/>
            <person name="de Souza W."/>
        </authorList>
    </citation>
    <scope>NUCLEOTIDE SEQUENCE [LARGE SCALE GENOMIC DNA]</scope>
    <source>
        <strain evidence="9">K</strain>
    </source>
</reference>
<dbReference type="FunFam" id="2.30.29.30:FF:000286">
    <property type="entry name" value="PH-protein kinase domain containing protein"/>
    <property type="match status" value="1"/>
</dbReference>
<keyword evidence="10" id="KW-1185">Reference proteome</keyword>
<evidence type="ECO:0000256" key="3">
    <source>
        <dbReference type="ARBA" id="ARBA00022833"/>
    </source>
</evidence>
<evidence type="ECO:0000256" key="2">
    <source>
        <dbReference type="ARBA" id="ARBA00022771"/>
    </source>
</evidence>
<keyword evidence="2 4" id="KW-0863">Zinc-finger</keyword>
<dbReference type="InterPro" id="IPR045258">
    <property type="entry name" value="ACAP1/2/3-like"/>
</dbReference>
<feature type="coiled-coil region" evidence="5">
    <location>
        <begin position="44"/>
        <end position="71"/>
    </location>
</feature>
<dbReference type="Proteomes" id="UP000179807">
    <property type="component" value="Unassembled WGS sequence"/>
</dbReference>
<evidence type="ECO:0000259" key="7">
    <source>
        <dbReference type="PROSITE" id="PS50003"/>
    </source>
</evidence>
<keyword evidence="1" id="KW-0479">Metal-binding</keyword>
<dbReference type="AlphaFoldDB" id="A0A1J4K746"/>
<evidence type="ECO:0000256" key="6">
    <source>
        <dbReference type="SAM" id="Phobius"/>
    </source>
</evidence>
<proteinExistence type="predicted"/>
<dbReference type="InterPro" id="IPR001164">
    <property type="entry name" value="ArfGAP_dom"/>
</dbReference>
<name>A0A1J4K746_9EUKA</name>
<dbReference type="Pfam" id="PF00169">
    <property type="entry name" value="PH"/>
    <property type="match status" value="1"/>
</dbReference>
<accession>A0A1J4K746</accession>
<dbReference type="SUPFAM" id="SSF50729">
    <property type="entry name" value="PH domain-like"/>
    <property type="match status" value="1"/>
</dbReference>
<keyword evidence="6" id="KW-0472">Membrane</keyword>
<dbReference type="SMART" id="SM00233">
    <property type="entry name" value="PH"/>
    <property type="match status" value="1"/>
</dbReference>
<dbReference type="EMBL" id="MLAK01000755">
    <property type="protein sequence ID" value="OHT05524.1"/>
    <property type="molecule type" value="Genomic_DNA"/>
</dbReference>
<dbReference type="OrthoDB" id="10266696at2759"/>
<evidence type="ECO:0000256" key="4">
    <source>
        <dbReference type="PROSITE-ProRule" id="PRU00288"/>
    </source>
</evidence>
<dbReference type="PRINTS" id="PR00405">
    <property type="entry name" value="REVINTRACTNG"/>
</dbReference>
<protein>
    <submittedName>
        <fullName evidence="9">ARF GAP-like zinc finger-containing protein</fullName>
    </submittedName>
</protein>
<dbReference type="SMART" id="SM00105">
    <property type="entry name" value="ArfGap"/>
    <property type="match status" value="1"/>
</dbReference>
<keyword evidence="6" id="KW-0812">Transmembrane</keyword>
<dbReference type="SUPFAM" id="SSF48403">
    <property type="entry name" value="Ankyrin repeat"/>
    <property type="match status" value="1"/>
</dbReference>
<dbReference type="PANTHER" id="PTHR23180:SF160">
    <property type="entry name" value="ADP-RIBOSYLATION FACTOR GTPASE-ACTIVATING PROTEIN EFFECTOR PROTEIN 1"/>
    <property type="match status" value="1"/>
</dbReference>
<sequence>MLKFIIIYNFLFYISNIQFVAFINLAGVAYRECLFEFEEQKKSFETLQFAIADLQKQLQKHENETRIQEKSLESVYNVFWKKLKVDFPSTPALEHEGYLWKKGSGFTKSWQKRYFICKNHKLAYYHNADDSDKPQGELPLLLTTIKPIVDSDRRFTFTIISTGKTYTLQALTKYDMDEWMAVIKNNIQYLLDHSDEKSEKSVQSKNDKVSDILALECNKHCADCGAECPTWCCINWGVCICINCSGIHRSFTPISKVRSLTLDRLDNYSKRALEALNNENANSILEANIGHNKIEPNCSKEEREEFIRRKYIKCKFVDDSKEVDILEAIRSKNAPAVLHALCLHRKQGKPMQTSGYTPLHLAASLGDPIICHIIATNMKTPDILDDAGWSPLSYATYYGHAEACECLIQNNCDPRLSKAAHPYQIAMSQNKTNLVAMFLPYWDGNPDTVPDQEFKPPVQTDIGVTQSVNQKYASLDILGTLQF</sequence>
<dbReference type="InterPro" id="IPR036770">
    <property type="entry name" value="Ankyrin_rpt-contain_sf"/>
</dbReference>
<dbReference type="InterPro" id="IPR037278">
    <property type="entry name" value="ARFGAP/RecO"/>
</dbReference>
<dbReference type="PROSITE" id="PS50003">
    <property type="entry name" value="PH_DOMAIN"/>
    <property type="match status" value="1"/>
</dbReference>
<evidence type="ECO:0000256" key="5">
    <source>
        <dbReference type="SAM" id="Coils"/>
    </source>
</evidence>
<keyword evidence="3" id="KW-0862">Zinc</keyword>
<dbReference type="CDD" id="cd08204">
    <property type="entry name" value="ArfGap"/>
    <property type="match status" value="1"/>
</dbReference>
<evidence type="ECO:0000259" key="8">
    <source>
        <dbReference type="PROSITE" id="PS50115"/>
    </source>
</evidence>
<keyword evidence="5" id="KW-0175">Coiled coil</keyword>
<dbReference type="GO" id="GO:0005096">
    <property type="term" value="F:GTPase activator activity"/>
    <property type="evidence" value="ECO:0007669"/>
    <property type="project" value="InterPro"/>
</dbReference>
<dbReference type="Gene3D" id="2.30.29.30">
    <property type="entry name" value="Pleckstrin-homology domain (PH domain)/Phosphotyrosine-binding domain (PTB)"/>
    <property type="match status" value="1"/>
</dbReference>
<dbReference type="Gene3D" id="1.25.40.20">
    <property type="entry name" value="Ankyrin repeat-containing domain"/>
    <property type="match status" value="1"/>
</dbReference>
<dbReference type="SMART" id="SM00248">
    <property type="entry name" value="ANK"/>
    <property type="match status" value="2"/>
</dbReference>
<dbReference type="PROSITE" id="PS50115">
    <property type="entry name" value="ARFGAP"/>
    <property type="match status" value="1"/>
</dbReference>
<dbReference type="InterPro" id="IPR038508">
    <property type="entry name" value="ArfGAP_dom_sf"/>
</dbReference>
<dbReference type="Gene3D" id="1.10.220.150">
    <property type="entry name" value="Arf GTPase activating protein"/>
    <property type="match status" value="1"/>
</dbReference>
<dbReference type="GeneID" id="94839828"/>
<dbReference type="Pfam" id="PF12796">
    <property type="entry name" value="Ank_2"/>
    <property type="match status" value="1"/>
</dbReference>
<dbReference type="InterPro" id="IPR001849">
    <property type="entry name" value="PH_domain"/>
</dbReference>
<feature type="domain" description="PH" evidence="7">
    <location>
        <begin position="92"/>
        <end position="188"/>
    </location>
</feature>
<dbReference type="VEuPathDB" id="TrichDB:TRFO_26732"/>